<dbReference type="CDD" id="cd20335">
    <property type="entry name" value="BRcat_RBR"/>
    <property type="match status" value="1"/>
</dbReference>
<dbReference type="GO" id="GO:0061630">
    <property type="term" value="F:ubiquitin protein ligase activity"/>
    <property type="evidence" value="ECO:0007669"/>
    <property type="project" value="UniProtKB-EC"/>
</dbReference>
<evidence type="ECO:0000256" key="1">
    <source>
        <dbReference type="ARBA" id="ARBA00001798"/>
    </source>
</evidence>
<dbReference type="OrthoDB" id="1431934at2759"/>
<keyword evidence="7" id="KW-0833">Ubl conjugation pathway</keyword>
<comment type="catalytic activity">
    <reaction evidence="1">
        <text>[E2 ubiquitin-conjugating enzyme]-S-ubiquitinyl-L-cysteine + [acceptor protein]-L-lysine = [E2 ubiquitin-conjugating enzyme]-L-cysteine + [acceptor protein]-N(6)-ubiquitinyl-L-lysine.</text>
        <dbReference type="EC" id="2.3.2.31"/>
    </reaction>
</comment>
<dbReference type="SUPFAM" id="SSF57850">
    <property type="entry name" value="RING/U-box"/>
    <property type="match status" value="3"/>
</dbReference>
<feature type="domain" description="RING-type" evidence="9">
    <location>
        <begin position="55"/>
        <end position="298"/>
    </location>
</feature>
<keyword evidence="5" id="KW-0677">Repeat</keyword>
<dbReference type="PROSITE" id="PS51873">
    <property type="entry name" value="TRIAD"/>
    <property type="match status" value="1"/>
</dbReference>
<evidence type="ECO:0000313" key="11">
    <source>
        <dbReference type="Proteomes" id="UP000799438"/>
    </source>
</evidence>
<keyword evidence="4" id="KW-0479">Metal-binding</keyword>
<reference evidence="10" key="1">
    <citation type="journal article" date="2020" name="Stud. Mycol.">
        <title>101 Dothideomycetes genomes: a test case for predicting lifestyles and emergence of pathogens.</title>
        <authorList>
            <person name="Haridas S."/>
            <person name="Albert R."/>
            <person name="Binder M."/>
            <person name="Bloem J."/>
            <person name="Labutti K."/>
            <person name="Salamov A."/>
            <person name="Andreopoulos B."/>
            <person name="Baker S."/>
            <person name="Barry K."/>
            <person name="Bills G."/>
            <person name="Bluhm B."/>
            <person name="Cannon C."/>
            <person name="Castanera R."/>
            <person name="Culley D."/>
            <person name="Daum C."/>
            <person name="Ezra D."/>
            <person name="Gonzalez J."/>
            <person name="Henrissat B."/>
            <person name="Kuo A."/>
            <person name="Liang C."/>
            <person name="Lipzen A."/>
            <person name="Lutzoni F."/>
            <person name="Magnuson J."/>
            <person name="Mondo S."/>
            <person name="Nolan M."/>
            <person name="Ohm R."/>
            <person name="Pangilinan J."/>
            <person name="Park H.-J."/>
            <person name="Ramirez L."/>
            <person name="Alfaro M."/>
            <person name="Sun H."/>
            <person name="Tritt A."/>
            <person name="Yoshinaga Y."/>
            <person name="Zwiers L.-H."/>
            <person name="Turgeon B."/>
            <person name="Goodwin S."/>
            <person name="Spatafora J."/>
            <person name="Crous P."/>
            <person name="Grigoriev I."/>
        </authorList>
    </citation>
    <scope>NUCLEOTIDE SEQUENCE</scope>
    <source>
        <strain evidence="10">CBS 121167</strain>
    </source>
</reference>
<dbReference type="GeneID" id="54296919"/>
<evidence type="ECO:0000256" key="2">
    <source>
        <dbReference type="ARBA" id="ARBA00012251"/>
    </source>
</evidence>
<keyword evidence="11" id="KW-1185">Reference proteome</keyword>
<dbReference type="CDD" id="cd20336">
    <property type="entry name" value="Rcat_RBR"/>
    <property type="match status" value="1"/>
</dbReference>
<sequence length="309" mass="35871">MRFRSRLSFISRLFKRKTRHKIRDHDIEQISFPSINNDELPLIPRNDEINLIYDTHIDCHICGESLPFDNFPAENDLPHKCTACVSAIGFMPICRPCIARVFEYSFNNSKLPYSAKCPNPECGAEWPYQVVQSFLPAESFARYDELLLRSCLSTLDEVHWCPSEGCNSAQYHVPDCRDKNLMKCHACGIESCCEHKIPYHHGKTCKQYNDDLDQERAEHDTRATLHSLARLSARRCPACRTIIEKNGGCCFMKCSFCRYDFDWNCARRVEVPREGVPAELVQPLMSPPYNIGRRFRRAWRRADKARRAV</sequence>
<evidence type="ECO:0000313" key="10">
    <source>
        <dbReference type="EMBL" id="KAF2136689.1"/>
    </source>
</evidence>
<dbReference type="Pfam" id="PF01485">
    <property type="entry name" value="IBR"/>
    <property type="match status" value="1"/>
</dbReference>
<evidence type="ECO:0000256" key="7">
    <source>
        <dbReference type="ARBA" id="ARBA00022786"/>
    </source>
</evidence>
<evidence type="ECO:0000256" key="5">
    <source>
        <dbReference type="ARBA" id="ARBA00022737"/>
    </source>
</evidence>
<accession>A0A6A6AXM1</accession>
<name>A0A6A6AXM1_9PEZI</name>
<dbReference type="SMART" id="SM00647">
    <property type="entry name" value="IBR"/>
    <property type="match status" value="1"/>
</dbReference>
<evidence type="ECO:0000259" key="9">
    <source>
        <dbReference type="PROSITE" id="PS51873"/>
    </source>
</evidence>
<keyword evidence="8" id="KW-0862">Zinc</keyword>
<dbReference type="GO" id="GO:0016567">
    <property type="term" value="P:protein ubiquitination"/>
    <property type="evidence" value="ECO:0007669"/>
    <property type="project" value="InterPro"/>
</dbReference>
<dbReference type="Proteomes" id="UP000799438">
    <property type="component" value="Unassembled WGS sequence"/>
</dbReference>
<protein>
    <recommendedName>
        <fullName evidence="2">RBR-type E3 ubiquitin transferase</fullName>
        <ecNumber evidence="2">2.3.2.31</ecNumber>
    </recommendedName>
</protein>
<dbReference type="AlphaFoldDB" id="A0A6A6AXM1"/>
<dbReference type="RefSeq" id="XP_033392407.1">
    <property type="nucleotide sequence ID" value="XM_033539423.1"/>
</dbReference>
<dbReference type="EMBL" id="ML995514">
    <property type="protein sequence ID" value="KAF2136689.1"/>
    <property type="molecule type" value="Genomic_DNA"/>
</dbReference>
<keyword evidence="3" id="KW-0808">Transferase</keyword>
<proteinExistence type="predicted"/>
<evidence type="ECO:0000256" key="3">
    <source>
        <dbReference type="ARBA" id="ARBA00022679"/>
    </source>
</evidence>
<dbReference type="InterPro" id="IPR044066">
    <property type="entry name" value="TRIAD_supradom"/>
</dbReference>
<dbReference type="GO" id="GO:0008270">
    <property type="term" value="F:zinc ion binding"/>
    <property type="evidence" value="ECO:0007669"/>
    <property type="project" value="UniProtKB-KW"/>
</dbReference>
<gene>
    <name evidence="10" type="ORF">K452DRAFT_279642</name>
</gene>
<evidence type="ECO:0000256" key="8">
    <source>
        <dbReference type="ARBA" id="ARBA00022833"/>
    </source>
</evidence>
<evidence type="ECO:0000256" key="6">
    <source>
        <dbReference type="ARBA" id="ARBA00022771"/>
    </source>
</evidence>
<organism evidence="10 11">
    <name type="scientific">Aplosporella prunicola CBS 121167</name>
    <dbReference type="NCBI Taxonomy" id="1176127"/>
    <lineage>
        <taxon>Eukaryota</taxon>
        <taxon>Fungi</taxon>
        <taxon>Dikarya</taxon>
        <taxon>Ascomycota</taxon>
        <taxon>Pezizomycotina</taxon>
        <taxon>Dothideomycetes</taxon>
        <taxon>Dothideomycetes incertae sedis</taxon>
        <taxon>Botryosphaeriales</taxon>
        <taxon>Aplosporellaceae</taxon>
        <taxon>Aplosporella</taxon>
    </lineage>
</organism>
<dbReference type="InterPro" id="IPR031127">
    <property type="entry name" value="E3_UB_ligase_RBR"/>
</dbReference>
<evidence type="ECO:0000256" key="4">
    <source>
        <dbReference type="ARBA" id="ARBA00022723"/>
    </source>
</evidence>
<dbReference type="Gene3D" id="1.20.120.1750">
    <property type="match status" value="1"/>
</dbReference>
<dbReference type="PANTHER" id="PTHR11685">
    <property type="entry name" value="RBR FAMILY RING FINGER AND IBR DOMAIN-CONTAINING"/>
    <property type="match status" value="1"/>
</dbReference>
<dbReference type="InterPro" id="IPR002867">
    <property type="entry name" value="IBR_dom"/>
</dbReference>
<dbReference type="EC" id="2.3.2.31" evidence="2"/>
<keyword evidence="6" id="KW-0863">Zinc-finger</keyword>